<evidence type="ECO:0000313" key="1">
    <source>
        <dbReference type="EMBL" id="KKW23635.1"/>
    </source>
</evidence>
<protein>
    <submittedName>
        <fullName evidence="1">Uncharacterized protein</fullName>
    </submittedName>
</protein>
<feature type="non-terminal residue" evidence="1">
    <location>
        <position position="40"/>
    </location>
</feature>
<evidence type="ECO:0000313" key="2">
    <source>
        <dbReference type="Proteomes" id="UP000034273"/>
    </source>
</evidence>
<dbReference type="EMBL" id="LCQW01000020">
    <property type="protein sequence ID" value="KKW23635.1"/>
    <property type="molecule type" value="Genomic_DNA"/>
</dbReference>
<organism evidence="1 2">
    <name type="scientific">Candidatus Kaiserbacteria bacterium GW2011_GWA2_52_12</name>
    <dbReference type="NCBI Taxonomy" id="1618671"/>
    <lineage>
        <taxon>Bacteria</taxon>
        <taxon>Candidatus Kaiseribacteriota</taxon>
    </lineage>
</organism>
<accession>A0A0G1WYL2</accession>
<comment type="caution">
    <text evidence="1">The sequence shown here is derived from an EMBL/GenBank/DDBJ whole genome shotgun (WGS) entry which is preliminary data.</text>
</comment>
<name>A0A0G1WYL2_9BACT</name>
<dbReference type="Proteomes" id="UP000034273">
    <property type="component" value="Unassembled WGS sequence"/>
</dbReference>
<gene>
    <name evidence="1" type="ORF">UY67_C0020G0029</name>
</gene>
<proteinExistence type="predicted"/>
<sequence length="40" mass="4486">MNSNITNFGGHCIKKLEPISNRTPDFARAERVVALTQTVR</sequence>
<reference evidence="1 2" key="1">
    <citation type="journal article" date="2015" name="Nature">
        <title>rRNA introns, odd ribosomes, and small enigmatic genomes across a large radiation of phyla.</title>
        <authorList>
            <person name="Brown C.T."/>
            <person name="Hug L.A."/>
            <person name="Thomas B.C."/>
            <person name="Sharon I."/>
            <person name="Castelle C.J."/>
            <person name="Singh A."/>
            <person name="Wilkins M.J."/>
            <person name="Williams K.H."/>
            <person name="Banfield J.F."/>
        </authorList>
    </citation>
    <scope>NUCLEOTIDE SEQUENCE [LARGE SCALE GENOMIC DNA]</scope>
</reference>
<dbReference type="AlphaFoldDB" id="A0A0G1WYL2"/>